<dbReference type="Gene3D" id="3.40.50.10420">
    <property type="entry name" value="NagB/RpiA/CoA transferase-like"/>
    <property type="match status" value="1"/>
</dbReference>
<proteinExistence type="predicted"/>
<evidence type="ECO:0000259" key="1">
    <source>
        <dbReference type="Pfam" id="PF02589"/>
    </source>
</evidence>
<comment type="caution">
    <text evidence="2">The sequence shown here is derived from an EMBL/GenBank/DDBJ whole genome shotgun (WGS) entry which is preliminary data.</text>
</comment>
<dbReference type="OrthoDB" id="9794157at2"/>
<dbReference type="PATRIC" id="fig|1149862.3.peg.356"/>
<sequence length="201" mass="21826">MKKVSTNWKQAFPPESVGTEFFEEFAMRAQNVAAKVFRVKTAAEAQSVIVEIIKSSEAKKVVATPEVVSPLDLPAILKSMNLDLYTEQSDIRTHADTSDIGIACVEFGIAETGSVCEDGLAIEQRLITTLPPISIVVMNSANVVPTITAAFETISKVFDRGYISFITGPSRTSDIERVLTIGVHGPSQLVIIAIDEEIREV</sequence>
<dbReference type="PANTHER" id="PTHR43682">
    <property type="entry name" value="LACTATE UTILIZATION PROTEIN C"/>
    <property type="match status" value="1"/>
</dbReference>
<dbReference type="RefSeq" id="WP_007930778.1">
    <property type="nucleotide sequence ID" value="NZ_AKVJ01000006.1"/>
</dbReference>
<feature type="domain" description="LUD" evidence="1">
    <location>
        <begin position="23"/>
        <end position="194"/>
    </location>
</feature>
<dbReference type="Proteomes" id="UP000004324">
    <property type="component" value="Unassembled WGS sequence"/>
</dbReference>
<gene>
    <name evidence="2" type="ORF">FB4_2081</name>
</gene>
<dbReference type="PANTHER" id="PTHR43682:SF1">
    <property type="entry name" value="LACTATE UTILIZATION PROTEIN C"/>
    <property type="match status" value="1"/>
</dbReference>
<dbReference type="EMBL" id="AKVJ01000006">
    <property type="protein sequence ID" value="EIW20462.1"/>
    <property type="molecule type" value="Genomic_DNA"/>
</dbReference>
<dbReference type="InterPro" id="IPR003741">
    <property type="entry name" value="LUD_dom"/>
</dbReference>
<protein>
    <submittedName>
        <fullName evidence="2">Lactate utilization protein B/C</fullName>
    </submittedName>
</protein>
<dbReference type="InterPro" id="IPR037171">
    <property type="entry name" value="NagB/RpiA_transferase-like"/>
</dbReference>
<name>I9B5R1_9FIRM</name>
<evidence type="ECO:0000313" key="3">
    <source>
        <dbReference type="Proteomes" id="UP000004324"/>
    </source>
</evidence>
<reference evidence="2 3" key="1">
    <citation type="journal article" date="2012" name="J. Bacteriol.">
        <title>Draft Genome Sequences for Two Metal-Reducing Pelosinus fermentans Strains Isolated from a Cr(VI)-Contaminated Site and for Type Strain R7.</title>
        <authorList>
            <person name="Brown S.D."/>
            <person name="Podar M."/>
            <person name="Klingeman D.M."/>
            <person name="Johnson C.M."/>
            <person name="Yang Z.K."/>
            <person name="Utturkar S.M."/>
            <person name="Land M.L."/>
            <person name="Mosher J.J."/>
            <person name="Hurt R.A.Jr."/>
            <person name="Phelps T.J."/>
            <person name="Palumbo A.V."/>
            <person name="Arkin A.P."/>
            <person name="Hazen T.C."/>
            <person name="Elias D.A."/>
        </authorList>
    </citation>
    <scope>NUCLEOTIDE SEQUENCE [LARGE SCALE GENOMIC DNA]</scope>
    <source>
        <strain evidence="2 3">B4</strain>
    </source>
</reference>
<evidence type="ECO:0000313" key="2">
    <source>
        <dbReference type="EMBL" id="EIW20462.1"/>
    </source>
</evidence>
<dbReference type="SUPFAM" id="SSF100950">
    <property type="entry name" value="NagB/RpiA/CoA transferase-like"/>
    <property type="match status" value="1"/>
</dbReference>
<organism evidence="2 3">
    <name type="scientific">Pelosinus fermentans B4</name>
    <dbReference type="NCBI Taxonomy" id="1149862"/>
    <lineage>
        <taxon>Bacteria</taxon>
        <taxon>Bacillati</taxon>
        <taxon>Bacillota</taxon>
        <taxon>Negativicutes</taxon>
        <taxon>Selenomonadales</taxon>
        <taxon>Sporomusaceae</taxon>
        <taxon>Pelosinus</taxon>
    </lineage>
</organism>
<dbReference type="Pfam" id="PF02589">
    <property type="entry name" value="LUD_dom"/>
    <property type="match status" value="1"/>
</dbReference>
<dbReference type="AlphaFoldDB" id="I9B5R1"/>
<accession>I9B5R1</accession>
<dbReference type="InterPro" id="IPR024185">
    <property type="entry name" value="FTHF_cligase-like_sf"/>
</dbReference>
<keyword evidence="3" id="KW-1185">Reference proteome</keyword>